<name>A0A6A4VMA4_AMPAM</name>
<protein>
    <submittedName>
        <fullName evidence="3">Transposable element P transposase</fullName>
    </submittedName>
</protein>
<gene>
    <name evidence="3" type="primary">T_6</name>
    <name evidence="3" type="ORF">FJT64_006747</name>
</gene>
<dbReference type="AlphaFoldDB" id="A0A6A4VMA4"/>
<keyword evidence="4" id="KW-1185">Reference proteome</keyword>
<organism evidence="3 4">
    <name type="scientific">Amphibalanus amphitrite</name>
    <name type="common">Striped barnacle</name>
    <name type="synonym">Balanus amphitrite</name>
    <dbReference type="NCBI Taxonomy" id="1232801"/>
    <lineage>
        <taxon>Eukaryota</taxon>
        <taxon>Metazoa</taxon>
        <taxon>Ecdysozoa</taxon>
        <taxon>Arthropoda</taxon>
        <taxon>Crustacea</taxon>
        <taxon>Multicrustacea</taxon>
        <taxon>Cirripedia</taxon>
        <taxon>Thoracica</taxon>
        <taxon>Thoracicalcarea</taxon>
        <taxon>Balanomorpha</taxon>
        <taxon>Balanoidea</taxon>
        <taxon>Balanidae</taxon>
        <taxon>Amphibalaninae</taxon>
        <taxon>Amphibalanus</taxon>
    </lineage>
</organism>
<comment type="caution">
    <text evidence="3">The sequence shown here is derived from an EMBL/GenBank/DDBJ whole genome shotgun (WGS) entry which is preliminary data.</text>
</comment>
<feature type="region of interest" description="Disordered" evidence="1">
    <location>
        <begin position="1"/>
        <end position="62"/>
    </location>
</feature>
<proteinExistence type="predicted"/>
<evidence type="ECO:0000259" key="2">
    <source>
        <dbReference type="Pfam" id="PF21787"/>
    </source>
</evidence>
<dbReference type="Proteomes" id="UP000440578">
    <property type="component" value="Unassembled WGS sequence"/>
</dbReference>
<sequence>MIESADVGREEGSDDDDAPDTINPTRRQLVNIPLHVNVPNAAPAEDDGRPTPRPPKKTKKRSWWRADELAVVADFAANPSKRFRDIEELAAALPGRSSGAAWLKVRQAATGRRIRWSPGDVSKALGLRCLTRRGYKCAQGVLKIPLPSVSTLSRWTRAFRVTPGVMDAAASVLEAITTDMSDMDRLCVISFDEMSLDSRYCYDSTADQVLRGSKLELLMVRGLCSPWKQPLYYQLDSAMTPGELVHVIVRLESIGLSVVAATSDMHSSNEKLWEQMGIQRPAELTAAVEEFRAVTLQPKVPPVIGEYAGDDGAATDTGRAVPKLPEDVWLKWEGMTVIEAFEVLFCIIVDRLWSWIRALFGGCWSWFAPGCISDSDPMNQAQAAETVAAWEQPNGSVSVSVVLW</sequence>
<dbReference type="Pfam" id="PF21787">
    <property type="entry name" value="TNP-like_RNaseH_N"/>
    <property type="match status" value="1"/>
</dbReference>
<dbReference type="EMBL" id="VIIS01001600">
    <property type="protein sequence ID" value="KAF0295766.1"/>
    <property type="molecule type" value="Genomic_DNA"/>
</dbReference>
<feature type="domain" description="Transposable element P transposase-like RNase H" evidence="2">
    <location>
        <begin position="162"/>
        <end position="277"/>
    </location>
</feature>
<evidence type="ECO:0000256" key="1">
    <source>
        <dbReference type="SAM" id="MobiDB-lite"/>
    </source>
</evidence>
<dbReference type="InterPro" id="IPR048365">
    <property type="entry name" value="TNP-like_RNaseH_N"/>
</dbReference>
<accession>A0A6A4VMA4</accession>
<evidence type="ECO:0000313" key="3">
    <source>
        <dbReference type="EMBL" id="KAF0295766.1"/>
    </source>
</evidence>
<feature type="compositionally biased region" description="Basic and acidic residues" evidence="1">
    <location>
        <begin position="1"/>
        <end position="11"/>
    </location>
</feature>
<reference evidence="3 4" key="1">
    <citation type="submission" date="2019-07" db="EMBL/GenBank/DDBJ databases">
        <title>Draft genome assembly of a fouling barnacle, Amphibalanus amphitrite (Darwin, 1854): The first reference genome for Thecostraca.</title>
        <authorList>
            <person name="Kim W."/>
        </authorList>
    </citation>
    <scope>NUCLEOTIDE SEQUENCE [LARGE SCALE GENOMIC DNA]</scope>
    <source>
        <strain evidence="3">SNU_AA5</strain>
        <tissue evidence="3">Soma without cirri and trophi</tissue>
    </source>
</reference>
<evidence type="ECO:0000313" key="4">
    <source>
        <dbReference type="Proteomes" id="UP000440578"/>
    </source>
</evidence>